<evidence type="ECO:0000313" key="1">
    <source>
        <dbReference type="EMBL" id="KAG2112387.1"/>
    </source>
</evidence>
<dbReference type="Proteomes" id="UP000823399">
    <property type="component" value="Unassembled WGS sequence"/>
</dbReference>
<keyword evidence="2" id="KW-1185">Reference proteome</keyword>
<evidence type="ECO:0000313" key="2">
    <source>
        <dbReference type="Proteomes" id="UP000823399"/>
    </source>
</evidence>
<name>A0A9P7JWV2_9AGAM</name>
<dbReference type="AlphaFoldDB" id="A0A9P7JWV2"/>
<reference evidence="1" key="1">
    <citation type="journal article" date="2020" name="New Phytol.">
        <title>Comparative genomics reveals dynamic genome evolution in host specialist ectomycorrhizal fungi.</title>
        <authorList>
            <person name="Lofgren L.A."/>
            <person name="Nguyen N.H."/>
            <person name="Vilgalys R."/>
            <person name="Ruytinx J."/>
            <person name="Liao H.L."/>
            <person name="Branco S."/>
            <person name="Kuo A."/>
            <person name="LaButti K."/>
            <person name="Lipzen A."/>
            <person name="Andreopoulos W."/>
            <person name="Pangilinan J."/>
            <person name="Riley R."/>
            <person name="Hundley H."/>
            <person name="Na H."/>
            <person name="Barry K."/>
            <person name="Grigoriev I.V."/>
            <person name="Stajich J.E."/>
            <person name="Kennedy P.G."/>
        </authorList>
    </citation>
    <scope>NUCLEOTIDE SEQUENCE</scope>
    <source>
        <strain evidence="1">FC423</strain>
    </source>
</reference>
<dbReference type="EMBL" id="JABBWM010000015">
    <property type="protein sequence ID" value="KAG2112387.1"/>
    <property type="molecule type" value="Genomic_DNA"/>
</dbReference>
<organism evidence="1 2">
    <name type="scientific">Suillus discolor</name>
    <dbReference type="NCBI Taxonomy" id="1912936"/>
    <lineage>
        <taxon>Eukaryota</taxon>
        <taxon>Fungi</taxon>
        <taxon>Dikarya</taxon>
        <taxon>Basidiomycota</taxon>
        <taxon>Agaricomycotina</taxon>
        <taxon>Agaricomycetes</taxon>
        <taxon>Agaricomycetidae</taxon>
        <taxon>Boletales</taxon>
        <taxon>Suillineae</taxon>
        <taxon>Suillaceae</taxon>
        <taxon>Suillus</taxon>
    </lineage>
</organism>
<accession>A0A9P7JWV2</accession>
<dbReference type="GeneID" id="64705767"/>
<proteinExistence type="predicted"/>
<comment type="caution">
    <text evidence="1">The sequence shown here is derived from an EMBL/GenBank/DDBJ whole genome shotgun (WGS) entry which is preliminary data.</text>
</comment>
<dbReference type="RefSeq" id="XP_041295318.1">
    <property type="nucleotide sequence ID" value="XM_041443508.1"/>
</dbReference>
<gene>
    <name evidence="1" type="ORF">F5147DRAFT_81404</name>
</gene>
<sequence>MPVQVFLMLVARISHPSGIRVWSINHLLLLLRSRSTVTEPACFSDDGASSNMGPGSFHFKIGQLAFDQMALFRIDTAMQYLFTRPLYSTDKPVVAC</sequence>
<protein>
    <submittedName>
        <fullName evidence="1">Uncharacterized protein</fullName>
    </submittedName>
</protein>